<evidence type="ECO:0000313" key="6">
    <source>
        <dbReference type="EMBL" id="MBB6438612.1"/>
    </source>
</evidence>
<dbReference type="Pfam" id="PF13560">
    <property type="entry name" value="HTH_31"/>
    <property type="match status" value="1"/>
</dbReference>
<feature type="domain" description="HTH cro/C1-type" evidence="5">
    <location>
        <begin position="31"/>
        <end position="84"/>
    </location>
</feature>
<organism evidence="6 7">
    <name type="scientific">Streptomyces candidus</name>
    <dbReference type="NCBI Taxonomy" id="67283"/>
    <lineage>
        <taxon>Bacteria</taxon>
        <taxon>Bacillati</taxon>
        <taxon>Actinomycetota</taxon>
        <taxon>Actinomycetes</taxon>
        <taxon>Kitasatosporales</taxon>
        <taxon>Streptomycetaceae</taxon>
        <taxon>Streptomyces</taxon>
    </lineage>
</organism>
<dbReference type="InterPro" id="IPR010982">
    <property type="entry name" value="Lambda_DNA-bd_dom_sf"/>
</dbReference>
<keyword evidence="3" id="KW-0804">Transcription</keyword>
<evidence type="ECO:0000313" key="7">
    <source>
        <dbReference type="Proteomes" id="UP000540423"/>
    </source>
</evidence>
<proteinExistence type="predicted"/>
<protein>
    <submittedName>
        <fullName evidence="6">DNA-binding XRE family transcriptional regulator</fullName>
    </submittedName>
</protein>
<name>A0A7X0LRZ2_9ACTN</name>
<feature type="compositionally biased region" description="Pro residues" evidence="4">
    <location>
        <begin position="156"/>
        <end position="168"/>
    </location>
</feature>
<dbReference type="SUPFAM" id="SSF47413">
    <property type="entry name" value="lambda repressor-like DNA-binding domains"/>
    <property type="match status" value="1"/>
</dbReference>
<keyword evidence="7" id="KW-1185">Reference proteome</keyword>
<dbReference type="EMBL" id="JACHEM010000014">
    <property type="protein sequence ID" value="MBB6438612.1"/>
    <property type="molecule type" value="Genomic_DNA"/>
</dbReference>
<evidence type="ECO:0000259" key="5">
    <source>
        <dbReference type="PROSITE" id="PS50943"/>
    </source>
</evidence>
<dbReference type="InterPro" id="IPR001387">
    <property type="entry name" value="Cro/C1-type_HTH"/>
</dbReference>
<feature type="region of interest" description="Disordered" evidence="4">
    <location>
        <begin position="144"/>
        <end position="215"/>
    </location>
</feature>
<dbReference type="GO" id="GO:0003677">
    <property type="term" value="F:DNA binding"/>
    <property type="evidence" value="ECO:0007669"/>
    <property type="project" value="UniProtKB-KW"/>
</dbReference>
<evidence type="ECO:0000256" key="3">
    <source>
        <dbReference type="ARBA" id="ARBA00023163"/>
    </source>
</evidence>
<evidence type="ECO:0000256" key="1">
    <source>
        <dbReference type="ARBA" id="ARBA00023015"/>
    </source>
</evidence>
<dbReference type="Proteomes" id="UP000540423">
    <property type="component" value="Unassembled WGS sequence"/>
</dbReference>
<dbReference type="RefSeq" id="WP_185034861.1">
    <property type="nucleotide sequence ID" value="NZ_BNBN01000006.1"/>
</dbReference>
<sequence>MSDDEGALFSAVDALLEQVAQDPLPPPAERKRLREAAGLSQEQIARALTARRESVGNWEAGRSEPRPPKRAAYARLLEGLAARFPAPPTDAPAVVPAAEAPAVVPATDAPAVVPPPEGPTVVPAVAAPPAAPAPVAPEAFARAVPEPARESVPEPATEPPPEPDPAPASVPLSRPSVRSTAQPAGASSRRPAAKKSVARRTTTTSAPADPRFENGPLAVIDCEDGQVSAYCVGGLVLDVPAKSLPALVDWTLTEARLGQTRLHRHGRDADPILVLTASALERYGLPATLSDEERHASRLPDSHKVVRQIARAGLQLTQRGLGPWARVFRDPEGSRRRCVQLCVLPWNALDAREWDKKDDPQLPTMHPADLARYLGLYAERVTTPRGSTATTGLELMTALRPPTRAEKNPATGEFERAFNDDALIARYDVVECEVPDEHPVLRGKFARHHLRTPAEMLMEEPYDWCRPLTDEECANQFLVAVDINMSFAAAANGLTVGLNGPTHLTGHPAFDASLPGSWLVDLGHVDLSRVRVNGRTVDGDRLPSPFTPKGDRPEGPAWYATPTVAYAVELGFDVTPIEAYVRTQNSRYLDSWYKRLRDAYVETMADMGVTSGLGGSEFLDAMARRKQVDPTMALLETAIKATAKGGIGKLRQRSRGQVPYYEEYPALKRETWRPDIRAAVLANQRVGLHRKLMKTAAAAGLYPVSIGTDAIVYPSPGPSPLDILPRTEDGKPVPGTFRLGVSPGMVKHQGTRTVLWAEALFEERGGVFNVANLIKNDPMAGEGE</sequence>
<dbReference type="CDD" id="cd00093">
    <property type="entry name" value="HTH_XRE"/>
    <property type="match status" value="1"/>
</dbReference>
<gene>
    <name evidence="6" type="ORF">HNQ79_005124</name>
</gene>
<dbReference type="InterPro" id="IPR052359">
    <property type="entry name" value="HTH-type_reg/antitoxin"/>
</dbReference>
<evidence type="ECO:0000256" key="2">
    <source>
        <dbReference type="ARBA" id="ARBA00023125"/>
    </source>
</evidence>
<keyword evidence="1" id="KW-0805">Transcription regulation</keyword>
<dbReference type="PANTHER" id="PTHR36511:SF3">
    <property type="entry name" value="ANTITOXIN HIGA-2"/>
    <property type="match status" value="1"/>
</dbReference>
<dbReference type="AlphaFoldDB" id="A0A7X0LRZ2"/>
<dbReference type="PROSITE" id="PS50943">
    <property type="entry name" value="HTH_CROC1"/>
    <property type="match status" value="1"/>
</dbReference>
<dbReference type="NCBIfam" id="NF047542">
    <property type="entry name" value="telomere_Tap"/>
    <property type="match status" value="1"/>
</dbReference>
<dbReference type="PANTHER" id="PTHR36511">
    <property type="entry name" value="MERR FAMILY BACTERIAL REGULATORY PROTEIN"/>
    <property type="match status" value="1"/>
</dbReference>
<keyword evidence="2 6" id="KW-0238">DNA-binding</keyword>
<comment type="caution">
    <text evidence="6">The sequence shown here is derived from an EMBL/GenBank/DDBJ whole genome shotgun (WGS) entry which is preliminary data.</text>
</comment>
<accession>A0A7X0LRZ2</accession>
<dbReference type="Gene3D" id="1.10.260.40">
    <property type="entry name" value="lambda repressor-like DNA-binding domains"/>
    <property type="match status" value="1"/>
</dbReference>
<reference evidence="6 7" key="1">
    <citation type="submission" date="2020-08" db="EMBL/GenBank/DDBJ databases">
        <title>Genomic Encyclopedia of Type Strains, Phase IV (KMG-IV): sequencing the most valuable type-strain genomes for metagenomic binning, comparative biology and taxonomic classification.</title>
        <authorList>
            <person name="Goeker M."/>
        </authorList>
    </citation>
    <scope>NUCLEOTIDE SEQUENCE [LARGE SCALE GENOMIC DNA]</scope>
    <source>
        <strain evidence="6 7">DSM 40141</strain>
    </source>
</reference>
<evidence type="ECO:0000256" key="4">
    <source>
        <dbReference type="SAM" id="MobiDB-lite"/>
    </source>
</evidence>